<comment type="caution">
    <text evidence="2">The sequence shown here is derived from an EMBL/GenBank/DDBJ whole genome shotgun (WGS) entry which is preliminary data.</text>
</comment>
<dbReference type="EMBL" id="SDMP01000002">
    <property type="protein sequence ID" value="RYR72101.1"/>
    <property type="molecule type" value="Genomic_DNA"/>
</dbReference>
<organism evidence="2 3">
    <name type="scientific">Arachis hypogaea</name>
    <name type="common">Peanut</name>
    <dbReference type="NCBI Taxonomy" id="3818"/>
    <lineage>
        <taxon>Eukaryota</taxon>
        <taxon>Viridiplantae</taxon>
        <taxon>Streptophyta</taxon>
        <taxon>Embryophyta</taxon>
        <taxon>Tracheophyta</taxon>
        <taxon>Spermatophyta</taxon>
        <taxon>Magnoliopsida</taxon>
        <taxon>eudicotyledons</taxon>
        <taxon>Gunneridae</taxon>
        <taxon>Pentapetalae</taxon>
        <taxon>rosids</taxon>
        <taxon>fabids</taxon>
        <taxon>Fabales</taxon>
        <taxon>Fabaceae</taxon>
        <taxon>Papilionoideae</taxon>
        <taxon>50 kb inversion clade</taxon>
        <taxon>dalbergioids sensu lato</taxon>
        <taxon>Dalbergieae</taxon>
        <taxon>Pterocarpus clade</taxon>
        <taxon>Arachis</taxon>
    </lineage>
</organism>
<name>A0A445E9I0_ARAHY</name>
<feature type="compositionally biased region" description="Basic and acidic residues" evidence="1">
    <location>
        <begin position="1"/>
        <end position="18"/>
    </location>
</feature>
<keyword evidence="3" id="KW-1185">Reference proteome</keyword>
<evidence type="ECO:0000256" key="1">
    <source>
        <dbReference type="SAM" id="MobiDB-lite"/>
    </source>
</evidence>
<feature type="region of interest" description="Disordered" evidence="1">
    <location>
        <begin position="1"/>
        <end position="20"/>
    </location>
</feature>
<evidence type="ECO:0000313" key="2">
    <source>
        <dbReference type="EMBL" id="RYR72101.1"/>
    </source>
</evidence>
<gene>
    <name evidence="2" type="ORF">Ahy_A02g006305</name>
</gene>
<dbReference type="Proteomes" id="UP000289738">
    <property type="component" value="Chromosome A02"/>
</dbReference>
<protein>
    <submittedName>
        <fullName evidence="2">Uncharacterized protein</fullName>
    </submittedName>
</protein>
<accession>A0A445E9I0</accession>
<proteinExistence type="predicted"/>
<evidence type="ECO:0000313" key="3">
    <source>
        <dbReference type="Proteomes" id="UP000289738"/>
    </source>
</evidence>
<dbReference type="AlphaFoldDB" id="A0A445E9I0"/>
<sequence>MEGDILKKPIEETQKEDNEVGGSICSRLASDEDQEVGKEAHANWETQLAKKMEMKLNLKRKREFIQVPLLTHKEWKEEHDDKEIKKLKNNRAVLNWCDNYIKANINFNNDLKWQGIFVYGNPVFHKRRKLW</sequence>
<reference evidence="2 3" key="1">
    <citation type="submission" date="2019-01" db="EMBL/GenBank/DDBJ databases">
        <title>Sequencing of cultivated peanut Arachis hypogaea provides insights into genome evolution and oil improvement.</title>
        <authorList>
            <person name="Chen X."/>
        </authorList>
    </citation>
    <scope>NUCLEOTIDE SEQUENCE [LARGE SCALE GENOMIC DNA]</scope>
    <source>
        <strain evidence="3">cv. Fuhuasheng</strain>
        <tissue evidence="2">Leaves</tissue>
    </source>
</reference>